<protein>
    <submittedName>
        <fullName evidence="2">Uncharacterized protein</fullName>
    </submittedName>
</protein>
<dbReference type="EMBL" id="LYDR01000063">
    <property type="protein sequence ID" value="ODA32533.1"/>
    <property type="molecule type" value="Genomic_DNA"/>
</dbReference>
<evidence type="ECO:0000256" key="1">
    <source>
        <dbReference type="SAM" id="Phobius"/>
    </source>
</evidence>
<evidence type="ECO:0000313" key="2">
    <source>
        <dbReference type="EMBL" id="ODA32533.1"/>
    </source>
</evidence>
<gene>
    <name evidence="2" type="ORF">A6X21_19380</name>
</gene>
<keyword evidence="3" id="KW-1185">Reference proteome</keyword>
<dbReference type="AlphaFoldDB" id="A0A1C3EH53"/>
<dbReference type="STRING" id="1841610.A6X21_19380"/>
<feature type="transmembrane region" description="Helical" evidence="1">
    <location>
        <begin position="49"/>
        <end position="74"/>
    </location>
</feature>
<keyword evidence="1" id="KW-1133">Transmembrane helix</keyword>
<organism evidence="2 3">
    <name type="scientific">Planctopirus hydrillae</name>
    <dbReference type="NCBI Taxonomy" id="1841610"/>
    <lineage>
        <taxon>Bacteria</taxon>
        <taxon>Pseudomonadati</taxon>
        <taxon>Planctomycetota</taxon>
        <taxon>Planctomycetia</taxon>
        <taxon>Planctomycetales</taxon>
        <taxon>Planctomycetaceae</taxon>
        <taxon>Planctopirus</taxon>
    </lineage>
</organism>
<keyword evidence="1" id="KW-0472">Membrane</keyword>
<comment type="caution">
    <text evidence="2">The sequence shown here is derived from an EMBL/GenBank/DDBJ whole genome shotgun (WGS) entry which is preliminary data.</text>
</comment>
<proteinExistence type="predicted"/>
<keyword evidence="1" id="KW-0812">Transmembrane</keyword>
<name>A0A1C3EH53_9PLAN</name>
<reference evidence="2 3" key="1">
    <citation type="submission" date="2016-05" db="EMBL/GenBank/DDBJ databases">
        <title>Genomic and physiological characterization of Planctopirus sp. isolated from fresh water lake.</title>
        <authorList>
            <person name="Subhash Y."/>
            <person name="Ramana C."/>
        </authorList>
    </citation>
    <scope>NUCLEOTIDE SEQUENCE [LARGE SCALE GENOMIC DNA]</scope>
    <source>
        <strain evidence="2 3">JC280</strain>
    </source>
</reference>
<evidence type="ECO:0000313" key="3">
    <source>
        <dbReference type="Proteomes" id="UP000094828"/>
    </source>
</evidence>
<accession>A0A1C3EH53</accession>
<dbReference type="Proteomes" id="UP000094828">
    <property type="component" value="Unassembled WGS sequence"/>
</dbReference>
<sequence>MFLSLKTWPKPSLIARVERIHQLQNDGLLGRSSDELRNRAACARIKTRLFFGATGLLTIAIFGESLPALCNILLDHTQRMRRSGEDLQDLAEE</sequence>